<proteinExistence type="predicted"/>
<feature type="chain" id="PRO_5038852035" evidence="1">
    <location>
        <begin position="34"/>
        <end position="314"/>
    </location>
</feature>
<feature type="signal peptide" evidence="1">
    <location>
        <begin position="1"/>
        <end position="33"/>
    </location>
</feature>
<evidence type="ECO:0000313" key="2">
    <source>
        <dbReference type="EMBL" id="PYC76806.1"/>
    </source>
</evidence>
<keyword evidence="3" id="KW-1185">Reference proteome</keyword>
<gene>
    <name evidence="2" type="ORF">C7C46_21740</name>
</gene>
<comment type="caution">
    <text evidence="2">The sequence shown here is derived from an EMBL/GenBank/DDBJ whole genome shotgun (WGS) entry which is preliminary data.</text>
</comment>
<dbReference type="RefSeq" id="WP_110671561.1">
    <property type="nucleotide sequence ID" value="NZ_PYBW01000081.1"/>
</dbReference>
<protein>
    <submittedName>
        <fullName evidence="2">Uncharacterized protein</fullName>
    </submittedName>
</protein>
<dbReference type="EMBL" id="PYBW01000081">
    <property type="protein sequence ID" value="PYC76806.1"/>
    <property type="molecule type" value="Genomic_DNA"/>
</dbReference>
<organism evidence="2 3">
    <name type="scientific">Streptomyces tateyamensis</name>
    <dbReference type="NCBI Taxonomy" id="565073"/>
    <lineage>
        <taxon>Bacteria</taxon>
        <taxon>Bacillati</taxon>
        <taxon>Actinomycetota</taxon>
        <taxon>Actinomycetes</taxon>
        <taxon>Kitasatosporales</taxon>
        <taxon>Streptomycetaceae</taxon>
        <taxon>Streptomyces</taxon>
    </lineage>
</organism>
<sequence>MPSRPRLLPALIAALGSAAVLASVSGCSGAADAAVPAPAATPTVLNSAALHLPTDDYQLSPEATARLGRATQLVVGQCMKGYGLSVDQSVAGAKSAPATATEMRYGVTNPEQAKTTGYHFGPADEGYLPPSAAPTGPPPNTDPEYQQVLRGNGTPGTTEGTATTYHGKNVPAGGCVGEMHTKLQAGATFLGVAALVRQIDSQSFTEAMKTPAVQAAFQSWSSCMLAKGFHYATPIDAVNDKAFRTDTASPTELATAQADVACKQQGNVVGVWFAAEVDRQHALMQPHVGELKTIKMQMQDQAAAVAEVLQAAGQ</sequence>
<reference evidence="2 3" key="1">
    <citation type="submission" date="2018-03" db="EMBL/GenBank/DDBJ databases">
        <title>Bioinformatic expansion and discovery of thiopeptide antibiotics.</title>
        <authorList>
            <person name="Schwalen C.J."/>
            <person name="Hudson G.A."/>
            <person name="Mitchell D.A."/>
        </authorList>
    </citation>
    <scope>NUCLEOTIDE SEQUENCE [LARGE SCALE GENOMIC DNA]</scope>
    <source>
        <strain evidence="2 3">ATCC 21389</strain>
    </source>
</reference>
<keyword evidence="1" id="KW-0732">Signal</keyword>
<dbReference type="PROSITE" id="PS51257">
    <property type="entry name" value="PROKAR_LIPOPROTEIN"/>
    <property type="match status" value="1"/>
</dbReference>
<evidence type="ECO:0000313" key="3">
    <source>
        <dbReference type="Proteomes" id="UP000248039"/>
    </source>
</evidence>
<dbReference type="Proteomes" id="UP000248039">
    <property type="component" value="Unassembled WGS sequence"/>
</dbReference>
<accession>A0A2V4N5J4</accession>
<dbReference type="AlphaFoldDB" id="A0A2V4N5J4"/>
<dbReference type="OrthoDB" id="4800194at2"/>
<name>A0A2V4N5J4_9ACTN</name>
<evidence type="ECO:0000256" key="1">
    <source>
        <dbReference type="SAM" id="SignalP"/>
    </source>
</evidence>